<dbReference type="EMBL" id="VLKE01000001">
    <property type="protein sequence ID" value="TWH70449.1"/>
    <property type="molecule type" value="Genomic_DNA"/>
</dbReference>
<evidence type="ECO:0000313" key="2">
    <source>
        <dbReference type="Proteomes" id="UP000319825"/>
    </source>
</evidence>
<dbReference type="RefSeq" id="WP_145776724.1">
    <property type="nucleotide sequence ID" value="NZ_BAAATQ010000258.1"/>
</dbReference>
<accession>A0A562IHF6</accession>
<gene>
    <name evidence="1" type="ORF">JD77_05474</name>
</gene>
<reference evidence="1 2" key="1">
    <citation type="submission" date="2019-07" db="EMBL/GenBank/DDBJ databases">
        <title>R&amp;d 2014.</title>
        <authorList>
            <person name="Klenk H.-P."/>
        </authorList>
    </citation>
    <scope>NUCLEOTIDE SEQUENCE [LARGE SCALE GENOMIC DNA]</scope>
    <source>
        <strain evidence="1 2">DSM 43868</strain>
    </source>
</reference>
<keyword evidence="2" id="KW-1185">Reference proteome</keyword>
<dbReference type="OrthoDB" id="3397569at2"/>
<name>A0A562IHF6_MICOL</name>
<sequence length="108" mass="10985">MSDKDLCESAKKASDEMKTKLVAAVQAGKESDPAMFKEILTGLEQKFTTAVSSGGDSKVATAMKQFATEAGKAASAADPATAADNPAFEKAGADLTAARKTAGVTVNL</sequence>
<evidence type="ECO:0000313" key="1">
    <source>
        <dbReference type="EMBL" id="TWH70449.1"/>
    </source>
</evidence>
<dbReference type="AlphaFoldDB" id="A0A562IHF6"/>
<proteinExistence type="predicted"/>
<comment type="caution">
    <text evidence="1">The sequence shown here is derived from an EMBL/GenBank/DDBJ whole genome shotgun (WGS) entry which is preliminary data.</text>
</comment>
<protein>
    <submittedName>
        <fullName evidence="1">Uncharacterized protein</fullName>
    </submittedName>
</protein>
<organism evidence="1 2">
    <name type="scientific">Micromonospora olivasterospora</name>
    <dbReference type="NCBI Taxonomy" id="1880"/>
    <lineage>
        <taxon>Bacteria</taxon>
        <taxon>Bacillati</taxon>
        <taxon>Actinomycetota</taxon>
        <taxon>Actinomycetes</taxon>
        <taxon>Micromonosporales</taxon>
        <taxon>Micromonosporaceae</taxon>
        <taxon>Micromonospora</taxon>
    </lineage>
</organism>
<dbReference type="Proteomes" id="UP000319825">
    <property type="component" value="Unassembled WGS sequence"/>
</dbReference>